<evidence type="ECO:0000313" key="13">
    <source>
        <dbReference type="EMBL" id="URE29828.1"/>
    </source>
</evidence>
<dbReference type="AlphaFoldDB" id="A0A9E7KQA1"/>
<evidence type="ECO:0000256" key="7">
    <source>
        <dbReference type="ARBA" id="ARBA00022990"/>
    </source>
</evidence>
<comment type="function">
    <text evidence="10">Catalyzes the reversible conversion of ribose-5-phosphate to ribulose 5-phosphate.</text>
</comment>
<evidence type="ECO:0000256" key="5">
    <source>
        <dbReference type="ARBA" id="ARBA00011959"/>
    </source>
</evidence>
<dbReference type="EC" id="5.3.1.6" evidence="5"/>
<comment type="pathway">
    <text evidence="3">Carbohydrate degradation; pentose phosphate pathway; D-ribose 5-phosphate from D-ribulose 5-phosphate (non-oxidative stage): step 1/1.</text>
</comment>
<evidence type="ECO:0000256" key="1">
    <source>
        <dbReference type="ARBA" id="ARBA00001713"/>
    </source>
</evidence>
<dbReference type="GO" id="GO:0004751">
    <property type="term" value="F:ribose-5-phosphate isomerase activity"/>
    <property type="evidence" value="ECO:0007669"/>
    <property type="project" value="UniProtKB-EC"/>
</dbReference>
<evidence type="ECO:0000256" key="10">
    <source>
        <dbReference type="ARBA" id="ARBA00055508"/>
    </source>
</evidence>
<dbReference type="FunFam" id="3.40.50.1360:FF:000001">
    <property type="entry name" value="Ribose-5-phosphate isomerase A"/>
    <property type="match status" value="1"/>
</dbReference>
<dbReference type="InterPro" id="IPR020672">
    <property type="entry name" value="Ribose5P_isomerase_typA_subgr"/>
</dbReference>
<dbReference type="GO" id="GO:0005737">
    <property type="term" value="C:cytoplasm"/>
    <property type="evidence" value="ECO:0007669"/>
    <property type="project" value="UniProtKB-ARBA"/>
</dbReference>
<evidence type="ECO:0000256" key="11">
    <source>
        <dbReference type="SAM" id="MobiDB-lite"/>
    </source>
</evidence>
<dbReference type="PANTHER" id="PTHR43748">
    <property type="entry name" value="RIBOSE-5-PHOSPHATE ISOMERASE 3, CHLOROPLASTIC-RELATED"/>
    <property type="match status" value="1"/>
</dbReference>
<evidence type="ECO:0000256" key="8">
    <source>
        <dbReference type="ARBA" id="ARBA00023235"/>
    </source>
</evidence>
<dbReference type="FunFam" id="3.30.70.260:FF:000069">
    <property type="entry name" value="Ribose-5-phosphate isomerase A"/>
    <property type="match status" value="1"/>
</dbReference>
<dbReference type="PANTHER" id="PTHR43748:SF3">
    <property type="entry name" value="RIBOSE-5-PHOSPHATE ISOMERASE 3, CHLOROPLASTIC-RELATED"/>
    <property type="match status" value="1"/>
</dbReference>
<reference evidence="13" key="1">
    <citation type="submission" date="2022-05" db="EMBL/GenBank/DDBJ databases">
        <title>The Musa troglodytarum L. genome provides insights into the mechanism of non-climacteric behaviour and enrichment of carotenoids.</title>
        <authorList>
            <person name="Wang J."/>
        </authorList>
    </citation>
    <scope>NUCLEOTIDE SEQUENCE</scope>
    <source>
        <tissue evidence="13">Leaf</tissue>
    </source>
</reference>
<gene>
    <name evidence="13" type="ORF">MUK42_17303</name>
</gene>
<dbReference type="InterPro" id="IPR008395">
    <property type="entry name" value="Agenet-like_dom"/>
</dbReference>
<sequence>MKFKEGDRVEVLRSKAEQYGSWFPAKITSLNGYSFTVRYELFHTSDGKPVVETVHEGDVRPSPPPQDRRELRWVVGGIAEVLDLCAWRVGKVMKVIKEDRIVIKLFGSIQLQEHGVSDLRVPQAWQNNQWLMIDMGIKGKQFGYDYIPSSSNSARKLDCGTSQGIDKQASPGQRSKQKRASCNSPVKAGKRNLNSHCGFSPVNLVGRTKRKRKSSTDKSNKLSRRSLPKKVDCVSFSKDIVAEHFLHKSNKDRTTTFPQMNADKGFTNNRIVNSSSIPLAVTEENIECSVASCSGNEYPGYSYQNLREHRKDTASDSFDDAISSCPIEGKEYQSKSGDELAASVHELELKAYQYTMQALHASGPLSWEQESLLTNLRLSLNISNEEHLLHLRHLLLCCHSQSPSPPPNNQKAHFFLSGSSTAMAASSLLHPSSSPLLLRRRAHFVRRRPAVAPVRAFSVPAALAQDDLKRLAAVRAVEYVSSGMVLGLGTGSTAAFVVAEIGALLSSGKLSDIVGVPTSKRTYEQALSLGIPLSTLDAHPRIDLAIDGADEVDPDLNLVKGRGGALLREKMVEAASDKFVVVADETKLVTGLGGSGLAMPVEVVQFCWKYNQIRLQELFEEEGCEAKLRLDGNGKPYVTDNSNYIVDLYFKTPIKDATAAGKEISSLEGVVEHGLFLDMATAVIIAGKDGVTVTAK</sequence>
<dbReference type="SMART" id="SM00743">
    <property type="entry name" value="Agenet"/>
    <property type="match status" value="2"/>
</dbReference>
<dbReference type="GO" id="GO:0009052">
    <property type="term" value="P:pentose-phosphate shunt, non-oxidative branch"/>
    <property type="evidence" value="ECO:0007669"/>
    <property type="project" value="InterPro"/>
</dbReference>
<proteinExistence type="inferred from homology"/>
<dbReference type="Pfam" id="PF06026">
    <property type="entry name" value="Rib_5-P_isom_A"/>
    <property type="match status" value="1"/>
</dbReference>
<dbReference type="InterPro" id="IPR037171">
    <property type="entry name" value="NagB/RpiA_transferase-like"/>
</dbReference>
<comment type="similarity">
    <text evidence="4">Belongs to the ribose 5-phosphate isomerase family.</text>
</comment>
<keyword evidence="14" id="KW-1185">Reference proteome</keyword>
<dbReference type="PROSITE" id="PS51138">
    <property type="entry name" value="ENT"/>
    <property type="match status" value="1"/>
</dbReference>
<dbReference type="SUPFAM" id="SSF100950">
    <property type="entry name" value="NagB/RpiA/CoA transferase-like"/>
    <property type="match status" value="1"/>
</dbReference>
<organism evidence="13 14">
    <name type="scientific">Musa troglodytarum</name>
    <name type="common">fe'i banana</name>
    <dbReference type="NCBI Taxonomy" id="320322"/>
    <lineage>
        <taxon>Eukaryota</taxon>
        <taxon>Viridiplantae</taxon>
        <taxon>Streptophyta</taxon>
        <taxon>Embryophyta</taxon>
        <taxon>Tracheophyta</taxon>
        <taxon>Spermatophyta</taxon>
        <taxon>Magnoliopsida</taxon>
        <taxon>Liliopsida</taxon>
        <taxon>Zingiberales</taxon>
        <taxon>Musaceae</taxon>
        <taxon>Musa</taxon>
    </lineage>
</organism>
<dbReference type="Gene3D" id="3.30.70.260">
    <property type="match status" value="1"/>
</dbReference>
<dbReference type="CDD" id="cd20405">
    <property type="entry name" value="Tudor_Agenet_AtDUF_rpt1_3"/>
    <property type="match status" value="1"/>
</dbReference>
<comment type="subcellular location">
    <subcellularLocation>
        <location evidence="2">Nucleus</location>
    </subcellularLocation>
</comment>
<dbReference type="Gene3D" id="3.40.50.1360">
    <property type="match status" value="1"/>
</dbReference>
<dbReference type="InterPro" id="IPR014002">
    <property type="entry name" value="Agenet_dom_plant"/>
</dbReference>
<evidence type="ECO:0000256" key="2">
    <source>
        <dbReference type="ARBA" id="ARBA00004123"/>
    </source>
</evidence>
<dbReference type="Pfam" id="PF05641">
    <property type="entry name" value="Agenet"/>
    <property type="match status" value="1"/>
</dbReference>
<protein>
    <recommendedName>
        <fullName evidence="5">ribose-5-phosphate isomerase</fullName>
        <ecNumber evidence="5">5.3.1.6</ecNumber>
    </recommendedName>
</protein>
<dbReference type="InterPro" id="IPR004788">
    <property type="entry name" value="Ribose5P_isomerase_type_A"/>
</dbReference>
<dbReference type="InterPro" id="IPR005491">
    <property type="entry name" value="ENT_dom"/>
</dbReference>
<dbReference type="NCBIfam" id="NF001924">
    <property type="entry name" value="PRK00702.1"/>
    <property type="match status" value="1"/>
</dbReference>
<dbReference type="Proteomes" id="UP001055439">
    <property type="component" value="Chromosome 8"/>
</dbReference>
<dbReference type="SMART" id="SM01191">
    <property type="entry name" value="ENT"/>
    <property type="match status" value="1"/>
</dbReference>
<dbReference type="Gene3D" id="1.10.1240.40">
    <property type="entry name" value="ENT domain"/>
    <property type="match status" value="1"/>
</dbReference>
<dbReference type="InterPro" id="IPR050262">
    <property type="entry name" value="Ribose-5P_isomerase"/>
</dbReference>
<evidence type="ECO:0000256" key="3">
    <source>
        <dbReference type="ARBA" id="ARBA00004988"/>
    </source>
</evidence>
<keyword evidence="7" id="KW-0007">Acetylation</keyword>
<feature type="compositionally biased region" description="Polar residues" evidence="11">
    <location>
        <begin position="157"/>
        <end position="184"/>
    </location>
</feature>
<dbReference type="OrthoDB" id="663550at2759"/>
<evidence type="ECO:0000256" key="9">
    <source>
        <dbReference type="ARBA" id="ARBA00023242"/>
    </source>
</evidence>
<evidence type="ECO:0000259" key="12">
    <source>
        <dbReference type="PROSITE" id="PS51138"/>
    </source>
</evidence>
<name>A0A9E7KQA1_9LILI</name>
<dbReference type="NCBIfam" id="TIGR00021">
    <property type="entry name" value="rpiA"/>
    <property type="match status" value="1"/>
</dbReference>
<accession>A0A9E7KQA1</accession>
<dbReference type="GO" id="GO:0005634">
    <property type="term" value="C:nucleus"/>
    <property type="evidence" value="ECO:0007669"/>
    <property type="project" value="UniProtKB-SubCell"/>
</dbReference>
<dbReference type="InterPro" id="IPR036142">
    <property type="entry name" value="ENT_dom-like_sf"/>
</dbReference>
<evidence type="ECO:0000313" key="14">
    <source>
        <dbReference type="Proteomes" id="UP001055439"/>
    </source>
</evidence>
<feature type="region of interest" description="Disordered" evidence="11">
    <location>
        <begin position="157"/>
        <end position="224"/>
    </location>
</feature>
<dbReference type="SUPFAM" id="SSF75445">
    <property type="entry name" value="D-ribose-5-phosphate isomerase (RpiA), lid domain"/>
    <property type="match status" value="1"/>
</dbReference>
<evidence type="ECO:0000256" key="4">
    <source>
        <dbReference type="ARBA" id="ARBA00008088"/>
    </source>
</evidence>
<comment type="catalytic activity">
    <reaction evidence="1">
        <text>aldehydo-D-ribose 5-phosphate = D-ribulose 5-phosphate</text>
        <dbReference type="Rhea" id="RHEA:14657"/>
        <dbReference type="ChEBI" id="CHEBI:58121"/>
        <dbReference type="ChEBI" id="CHEBI:58273"/>
        <dbReference type="EC" id="5.3.1.6"/>
    </reaction>
</comment>
<dbReference type="HAMAP" id="MF_00170">
    <property type="entry name" value="Rib_5P_isom_A"/>
    <property type="match status" value="1"/>
</dbReference>
<dbReference type="Gene3D" id="2.30.30.140">
    <property type="match status" value="1"/>
</dbReference>
<dbReference type="CDD" id="cd01398">
    <property type="entry name" value="RPI_A"/>
    <property type="match status" value="1"/>
</dbReference>
<evidence type="ECO:0000256" key="6">
    <source>
        <dbReference type="ARBA" id="ARBA00022553"/>
    </source>
</evidence>
<dbReference type="EMBL" id="CP097510">
    <property type="protein sequence ID" value="URE29828.1"/>
    <property type="molecule type" value="Genomic_DNA"/>
</dbReference>
<dbReference type="SUPFAM" id="SSF158639">
    <property type="entry name" value="ENT-like"/>
    <property type="match status" value="1"/>
</dbReference>
<feature type="domain" description="ENT" evidence="12">
    <location>
        <begin position="340"/>
        <end position="433"/>
    </location>
</feature>
<keyword evidence="8" id="KW-0413">Isomerase</keyword>
<dbReference type="Pfam" id="PF03735">
    <property type="entry name" value="ENT"/>
    <property type="match status" value="1"/>
</dbReference>
<keyword evidence="6" id="KW-0597">Phosphoprotein</keyword>
<keyword evidence="9" id="KW-0539">Nucleus</keyword>